<dbReference type="PROSITE" id="PS00092">
    <property type="entry name" value="N6_MTASE"/>
    <property type="match status" value="1"/>
</dbReference>
<dbReference type="Proteomes" id="UP001440612">
    <property type="component" value="Chromosome"/>
</dbReference>
<proteinExistence type="predicted"/>
<accession>A0ABZ2VBA2</accession>
<gene>
    <name evidence="1" type="ORF">AABB29_09450</name>
</gene>
<organism evidence="1 2">
    <name type="scientific">Yoonia phaeophyticola</name>
    <dbReference type="NCBI Taxonomy" id="3137369"/>
    <lineage>
        <taxon>Bacteria</taxon>
        <taxon>Pseudomonadati</taxon>
        <taxon>Pseudomonadota</taxon>
        <taxon>Alphaproteobacteria</taxon>
        <taxon>Rhodobacterales</taxon>
        <taxon>Paracoccaceae</taxon>
        <taxon>Yoonia</taxon>
    </lineage>
</organism>
<keyword evidence="2" id="KW-1185">Reference proteome</keyword>
<evidence type="ECO:0008006" key="3">
    <source>
        <dbReference type="Google" id="ProtNLM"/>
    </source>
</evidence>
<dbReference type="InterPro" id="IPR002052">
    <property type="entry name" value="DNA_methylase_N6_adenine_CS"/>
</dbReference>
<sequence>MNDQFSVTACRHCKAPIPSADNRADRKFCSNKCKQADYRRRRKVVTDPVEALVRGSNADLIREVARLYAADPDVTIADVTYGRGVFWKRTPHLNVTGSDLLTVLERPYDFRDLPYQDMSFDIVAFDPPYLVWPGNHISDDRYRNCPSSGILGQMAA</sequence>
<evidence type="ECO:0000313" key="2">
    <source>
        <dbReference type="Proteomes" id="UP001440612"/>
    </source>
</evidence>
<dbReference type="RefSeq" id="WP_341368907.1">
    <property type="nucleotide sequence ID" value="NZ_CP150951.2"/>
</dbReference>
<dbReference type="SUPFAM" id="SSF53335">
    <property type="entry name" value="S-adenosyl-L-methionine-dependent methyltransferases"/>
    <property type="match status" value="1"/>
</dbReference>
<reference evidence="2" key="1">
    <citation type="submission" date="2024-04" db="EMBL/GenBank/DDBJ databases">
        <title>Phylogenomic analyses of a clade within the roseobacter group suggest taxonomic reassignments of species of the genera Aestuariivita, Citreicella, Loktanella, Nautella, Pelagibaca, Ruegeria, Thalassobius, Thiobacimonas and Tropicibacter, and the proposal o.</title>
        <authorList>
            <person name="Jeon C.O."/>
        </authorList>
    </citation>
    <scope>NUCLEOTIDE SEQUENCE [LARGE SCALE GENOMIC DNA]</scope>
    <source>
        <strain evidence="2">BS5-3</strain>
    </source>
</reference>
<evidence type="ECO:0000313" key="1">
    <source>
        <dbReference type="EMBL" id="WZC50809.1"/>
    </source>
</evidence>
<dbReference type="InterPro" id="IPR029063">
    <property type="entry name" value="SAM-dependent_MTases_sf"/>
</dbReference>
<protein>
    <recommendedName>
        <fullName evidence="3">Methyltransferase</fullName>
    </recommendedName>
</protein>
<name>A0ABZ2VBA2_9RHOB</name>
<dbReference type="EMBL" id="CP150951">
    <property type="protein sequence ID" value="WZC50809.1"/>
    <property type="molecule type" value="Genomic_DNA"/>
</dbReference>